<reference evidence="1 2" key="1">
    <citation type="submission" date="2013-07" db="EMBL/GenBank/DDBJ databases">
        <title>Genome of Archaeoglobus fulgidus.</title>
        <authorList>
            <person name="Fiebig A."/>
            <person name="Birkeland N.-K."/>
        </authorList>
    </citation>
    <scope>NUCLEOTIDE SEQUENCE [LARGE SCALE GENOMIC DNA]</scope>
    <source>
        <strain evidence="1 2">DSM 8774</strain>
    </source>
</reference>
<evidence type="ECO:0000313" key="2">
    <source>
        <dbReference type="Proteomes" id="UP000028501"/>
    </source>
</evidence>
<name>A0A075WHZ2_ARCFL</name>
<dbReference type="KEGG" id="afg:AFULGI_00003540"/>
<evidence type="ECO:0008006" key="3">
    <source>
        <dbReference type="Google" id="ProtNLM"/>
    </source>
</evidence>
<protein>
    <recommendedName>
        <fullName evidence="3">KaiC-like domain-containing protein</fullName>
    </recommendedName>
</protein>
<dbReference type="RefSeq" id="WP_010877860.1">
    <property type="nucleotide sequence ID" value="NZ_CP006577.1"/>
</dbReference>
<dbReference type="Proteomes" id="UP000028501">
    <property type="component" value="Chromosome"/>
</dbReference>
<dbReference type="GeneID" id="24793893"/>
<accession>A0A075WHZ2</accession>
<organism evidence="1 2">
    <name type="scientific">Archaeoglobus fulgidus DSM 8774</name>
    <dbReference type="NCBI Taxonomy" id="1344584"/>
    <lineage>
        <taxon>Archaea</taxon>
        <taxon>Methanobacteriati</taxon>
        <taxon>Methanobacteriota</taxon>
        <taxon>Archaeoglobi</taxon>
        <taxon>Archaeoglobales</taxon>
        <taxon>Archaeoglobaceae</taxon>
        <taxon>Archaeoglobus</taxon>
    </lineage>
</organism>
<dbReference type="Gene3D" id="3.40.50.300">
    <property type="entry name" value="P-loop containing nucleotide triphosphate hydrolases"/>
    <property type="match status" value="1"/>
</dbReference>
<dbReference type="InterPro" id="IPR027417">
    <property type="entry name" value="P-loop_NTPase"/>
</dbReference>
<evidence type="ECO:0000313" key="1">
    <source>
        <dbReference type="EMBL" id="AIG97173.1"/>
    </source>
</evidence>
<dbReference type="AlphaFoldDB" id="A0A075WHZ2"/>
<dbReference type="HOGENOM" id="CLU_121268_0_0_2"/>
<gene>
    <name evidence="1" type="ORF">AFULGI_00003540</name>
</gene>
<sequence length="186" mass="21463">MTTNTNAVELVKEAIDRGAEIILVKVDSKKYVKMSLELVKHFTEFAEGIFVTLNRPYFSLKKMLLKEGVDISKLYFIDCITLQLGGQVIDEERCFYLTSPDPVQLQVTIERAMDLVTVNNRFIYLDSLSTISLYKSFETLVKFLRHLTGKMRLRGFVGTIFTIEKEMDESYYSQISLMVDEVIEVD</sequence>
<dbReference type="EMBL" id="CP006577">
    <property type="protein sequence ID" value="AIG97173.1"/>
    <property type="molecule type" value="Genomic_DNA"/>
</dbReference>
<proteinExistence type="predicted"/>